<gene>
    <name evidence="1" type="ORF">C7S18_03345</name>
</gene>
<sequence>MIAADKAQILQSAPVAPTAFSAVRDVPHEPFPALDVPVRTVFDQYLTRAEAGDAKAACWLGQRLAECTRSQLDREKTLRQAGASLDPKMPDSEVALRLETEAQRLAQINRCEGIGAQQFRFALPLLRQAALAGSVEAASSLMRNPNALGPGMPEPESLRLLARDQAGLAWSGIQAGSFDALVRLSEMSVTTGTSMAIGNSQSVSMSGDERLMLHQLMQRLQQRLHTTYPDLRGHWMFAGMLLNERQPNEPLAPQQIARIHQLADQLFERGWSDAKRVRARAAQRFKVQVESDCQEFAAPFEPDFRLSEVLQP</sequence>
<dbReference type="Proteomes" id="UP000241074">
    <property type="component" value="Chromosome"/>
</dbReference>
<evidence type="ECO:0000313" key="2">
    <source>
        <dbReference type="Proteomes" id="UP000241074"/>
    </source>
</evidence>
<dbReference type="KEGG" id="xba:C7S18_03345"/>
<dbReference type="OrthoDB" id="5966693at2"/>
<reference evidence="1 2" key="1">
    <citation type="submission" date="2018-03" db="EMBL/GenBank/DDBJ databases">
        <title>Ahniella affigens gen. nov., sp. nov., a gammaproteobacterium isolated from sandy soil near a stream.</title>
        <authorList>
            <person name="Ko Y."/>
            <person name="Kim J.-H."/>
        </authorList>
    </citation>
    <scope>NUCLEOTIDE SEQUENCE [LARGE SCALE GENOMIC DNA]</scope>
    <source>
        <strain evidence="1 2">D13</strain>
    </source>
</reference>
<organism evidence="1 2">
    <name type="scientific">Ahniella affigens</name>
    <dbReference type="NCBI Taxonomy" id="2021234"/>
    <lineage>
        <taxon>Bacteria</taxon>
        <taxon>Pseudomonadati</taxon>
        <taxon>Pseudomonadota</taxon>
        <taxon>Gammaproteobacteria</taxon>
        <taxon>Lysobacterales</taxon>
        <taxon>Rhodanobacteraceae</taxon>
        <taxon>Ahniella</taxon>
    </lineage>
</organism>
<name>A0A2P1PN65_9GAMM</name>
<protein>
    <submittedName>
        <fullName evidence="1">Uncharacterized protein</fullName>
    </submittedName>
</protein>
<dbReference type="RefSeq" id="WP_106890210.1">
    <property type="nucleotide sequence ID" value="NZ_CP027860.1"/>
</dbReference>
<proteinExistence type="predicted"/>
<dbReference type="AlphaFoldDB" id="A0A2P1PN65"/>
<reference evidence="1 2" key="2">
    <citation type="submission" date="2018-03" db="EMBL/GenBank/DDBJ databases">
        <authorList>
            <person name="Keele B.F."/>
        </authorList>
    </citation>
    <scope>NUCLEOTIDE SEQUENCE [LARGE SCALE GENOMIC DNA]</scope>
    <source>
        <strain evidence="1 2">D13</strain>
    </source>
</reference>
<evidence type="ECO:0000313" key="1">
    <source>
        <dbReference type="EMBL" id="AVP96281.1"/>
    </source>
</evidence>
<accession>A0A2P1PN65</accession>
<keyword evidence="2" id="KW-1185">Reference proteome</keyword>
<dbReference type="EMBL" id="CP027860">
    <property type="protein sequence ID" value="AVP96281.1"/>
    <property type="molecule type" value="Genomic_DNA"/>
</dbReference>